<keyword evidence="1" id="KW-0560">Oxidoreductase</keyword>
<organism evidence="3 4">
    <name type="scientific">Inquilinus ginsengisoli</name>
    <dbReference type="NCBI Taxonomy" id="363840"/>
    <lineage>
        <taxon>Bacteria</taxon>
        <taxon>Pseudomonadati</taxon>
        <taxon>Pseudomonadota</taxon>
        <taxon>Alphaproteobacteria</taxon>
        <taxon>Rhodospirillales</taxon>
        <taxon>Rhodospirillaceae</taxon>
        <taxon>Inquilinus</taxon>
    </lineage>
</organism>
<dbReference type="EMBL" id="JAVDPW010000004">
    <property type="protein sequence ID" value="MDR6290342.1"/>
    <property type="molecule type" value="Genomic_DNA"/>
</dbReference>
<proteinExistence type="predicted"/>
<evidence type="ECO:0000259" key="2">
    <source>
        <dbReference type="Pfam" id="PF01266"/>
    </source>
</evidence>
<accession>A0ABU1JNZ4</accession>
<dbReference type="PANTHER" id="PTHR13847">
    <property type="entry name" value="SARCOSINE DEHYDROGENASE-RELATED"/>
    <property type="match status" value="1"/>
</dbReference>
<dbReference type="InterPro" id="IPR036188">
    <property type="entry name" value="FAD/NAD-bd_sf"/>
</dbReference>
<dbReference type="InterPro" id="IPR006076">
    <property type="entry name" value="FAD-dep_OxRdtase"/>
</dbReference>
<evidence type="ECO:0000256" key="1">
    <source>
        <dbReference type="ARBA" id="ARBA00023002"/>
    </source>
</evidence>
<dbReference type="Proteomes" id="UP001262410">
    <property type="component" value="Unassembled WGS sequence"/>
</dbReference>
<dbReference type="Gene3D" id="3.50.50.60">
    <property type="entry name" value="FAD/NAD(P)-binding domain"/>
    <property type="match status" value="1"/>
</dbReference>
<evidence type="ECO:0000313" key="4">
    <source>
        <dbReference type="Proteomes" id="UP001262410"/>
    </source>
</evidence>
<reference evidence="3 4" key="1">
    <citation type="submission" date="2023-07" db="EMBL/GenBank/DDBJ databases">
        <title>Sorghum-associated microbial communities from plants grown in Nebraska, USA.</title>
        <authorList>
            <person name="Schachtman D."/>
        </authorList>
    </citation>
    <scope>NUCLEOTIDE SEQUENCE [LARGE SCALE GENOMIC DNA]</scope>
    <source>
        <strain evidence="3 4">584</strain>
    </source>
</reference>
<keyword evidence="4" id="KW-1185">Reference proteome</keyword>
<dbReference type="PANTHER" id="PTHR13847:SF281">
    <property type="entry name" value="FAD DEPENDENT OXIDOREDUCTASE DOMAIN-CONTAINING PROTEIN"/>
    <property type="match status" value="1"/>
</dbReference>
<evidence type="ECO:0000313" key="3">
    <source>
        <dbReference type="EMBL" id="MDR6290342.1"/>
    </source>
</evidence>
<protein>
    <submittedName>
        <fullName evidence="3">Glycine/D-amino acid oxidase-like deaminating enzyme</fullName>
    </submittedName>
</protein>
<dbReference type="Pfam" id="PF01266">
    <property type="entry name" value="DAO"/>
    <property type="match status" value="1"/>
</dbReference>
<gene>
    <name evidence="3" type="ORF">E9232_002863</name>
</gene>
<dbReference type="SUPFAM" id="SSF51905">
    <property type="entry name" value="FAD/NAD(P)-binding domain"/>
    <property type="match status" value="1"/>
</dbReference>
<dbReference type="Gene3D" id="3.30.9.10">
    <property type="entry name" value="D-Amino Acid Oxidase, subunit A, domain 2"/>
    <property type="match status" value="1"/>
</dbReference>
<comment type="caution">
    <text evidence="3">The sequence shown here is derived from an EMBL/GenBank/DDBJ whole genome shotgun (WGS) entry which is preliminary data.</text>
</comment>
<name>A0ABU1JNZ4_9PROT</name>
<dbReference type="RefSeq" id="WP_309794811.1">
    <property type="nucleotide sequence ID" value="NZ_JAVDPW010000004.1"/>
</dbReference>
<sequence>MIQHTPLEPSLWFATAAAAPETAPLDGTIDAPVCVIGAGYTGLSTALHLGERGVEAVVLEAEQIGHGGSGRNAGHCTPTFHVHEIPAIRRMLGEPFASRLIERQTNAANLAFDIIRRHGIDCEAVQTGYIQAAHASGAMAKLERRCRQYAEIGKATRLLDRDEAQRLTGSPRFCGGWFHPEGGHLNPLGYARGLARAAMAQGAQVFTRSRVTGIKAQGGRWRVETPSGAVVADKVVCGTGAYTTGFWPGLEQSFTRLGVAVLATQPLSDNLRKTIAPENNTVVDSRRDTSIYKYDKDGRLVTSVFVEGRRGGDAAYTKALMRGKLQWLLPQLTEVDFQYYWSGALDMQPRTIPRLFELAPGMVASLGYSGRGVPTGTMMGAVLADWATGTPPGDLALPVERLQRAPIYMNFMPRVMLAWSRLRDQRLARRDGLDPPPF</sequence>
<feature type="domain" description="FAD dependent oxidoreductase" evidence="2">
    <location>
        <begin position="33"/>
        <end position="386"/>
    </location>
</feature>